<dbReference type="Proteomes" id="UP000647133">
    <property type="component" value="Unassembled WGS sequence"/>
</dbReference>
<organism evidence="3 4">
    <name type="scientific">Echinicola arenosa</name>
    <dbReference type="NCBI Taxonomy" id="2774144"/>
    <lineage>
        <taxon>Bacteria</taxon>
        <taxon>Pseudomonadati</taxon>
        <taxon>Bacteroidota</taxon>
        <taxon>Cytophagia</taxon>
        <taxon>Cytophagales</taxon>
        <taxon>Cyclobacteriaceae</taxon>
        <taxon>Echinicola</taxon>
    </lineage>
</organism>
<dbReference type="Pfam" id="PF02661">
    <property type="entry name" value="Fic"/>
    <property type="match status" value="1"/>
</dbReference>
<dbReference type="SMART" id="SM00530">
    <property type="entry name" value="HTH_XRE"/>
    <property type="match status" value="1"/>
</dbReference>
<gene>
    <name evidence="3" type="ORF">IFO69_19580</name>
</gene>
<dbReference type="InterPro" id="IPR040198">
    <property type="entry name" value="Fido_containing"/>
</dbReference>
<dbReference type="InterPro" id="IPR003812">
    <property type="entry name" value="Fido"/>
</dbReference>
<comment type="caution">
    <text evidence="3">The sequence shown here is derived from an EMBL/GenBank/DDBJ whole genome shotgun (WGS) entry which is preliminary data.</text>
</comment>
<name>A0ABR9AQA4_9BACT</name>
<dbReference type="InterPro" id="IPR001387">
    <property type="entry name" value="Cro/C1-type_HTH"/>
</dbReference>
<dbReference type="PROSITE" id="PS51459">
    <property type="entry name" value="FIDO"/>
    <property type="match status" value="1"/>
</dbReference>
<reference evidence="3 4" key="1">
    <citation type="submission" date="2020-09" db="EMBL/GenBank/DDBJ databases">
        <title>Echinicola sp. CAU 1574 isolated from sand of Sido Beach.</title>
        <authorList>
            <person name="Kim W."/>
        </authorList>
    </citation>
    <scope>NUCLEOTIDE SEQUENCE [LARGE SCALE GENOMIC DNA]</scope>
    <source>
        <strain evidence="3 4">CAU 1574</strain>
    </source>
</reference>
<protein>
    <submittedName>
        <fullName evidence="3">Fic family protein</fullName>
    </submittedName>
</protein>
<evidence type="ECO:0000259" key="1">
    <source>
        <dbReference type="PROSITE" id="PS50943"/>
    </source>
</evidence>
<dbReference type="SUPFAM" id="SSF140931">
    <property type="entry name" value="Fic-like"/>
    <property type="match status" value="1"/>
</dbReference>
<dbReference type="InterPro" id="IPR036597">
    <property type="entry name" value="Fido-like_dom_sf"/>
</dbReference>
<evidence type="ECO:0000259" key="2">
    <source>
        <dbReference type="PROSITE" id="PS51459"/>
    </source>
</evidence>
<dbReference type="EMBL" id="JACYTQ010000009">
    <property type="protein sequence ID" value="MBD8490963.1"/>
    <property type="molecule type" value="Genomic_DNA"/>
</dbReference>
<dbReference type="RefSeq" id="WP_192011837.1">
    <property type="nucleotide sequence ID" value="NZ_JACYTQ010000009.1"/>
</dbReference>
<dbReference type="PANTHER" id="PTHR13504:SF38">
    <property type="entry name" value="FIDO DOMAIN-CONTAINING PROTEIN"/>
    <property type="match status" value="1"/>
</dbReference>
<evidence type="ECO:0000313" key="3">
    <source>
        <dbReference type="EMBL" id="MBD8490963.1"/>
    </source>
</evidence>
<dbReference type="Gene3D" id="1.10.260.40">
    <property type="entry name" value="lambda repressor-like DNA-binding domains"/>
    <property type="match status" value="1"/>
</dbReference>
<keyword evidence="4" id="KW-1185">Reference proteome</keyword>
<dbReference type="SUPFAM" id="SSF47413">
    <property type="entry name" value="lambda repressor-like DNA-binding domains"/>
    <property type="match status" value="1"/>
</dbReference>
<dbReference type="Pfam" id="PF13560">
    <property type="entry name" value="HTH_31"/>
    <property type="match status" value="1"/>
</dbReference>
<proteinExistence type="predicted"/>
<dbReference type="Gene3D" id="1.10.3290.10">
    <property type="entry name" value="Fido-like domain"/>
    <property type="match status" value="1"/>
</dbReference>
<accession>A0ABR9AQA4</accession>
<feature type="domain" description="HTH cro/C1-type" evidence="1">
    <location>
        <begin position="8"/>
        <end position="62"/>
    </location>
</feature>
<sequence>MRTLATILMESRERLGLTLKEAVSVTKIDSGLLSKFERGKRLPSERNLLSLAEAYRLSFADLKKVWLAEKVLSLVQYEVDSAEILALAESRVEYLAGRQSLTLQEIPAEISSKLETIDFLKAKWQNRRPLGEIQLQKMKEYFNVAYTFESNRIEGNTLTLQETHLVVNEGITVGGKSMREHLEAINHAEAVEYLEKMASDKAEFYKRSLLDLHYLVLKGIDKENAGKYRSVPVRISGNQHVPPQPYLIDKMMEDYFLHYQKQRNVLHPVLLAAELHERLVSIHPFVDGNGRTSRLIMNLILVSNGYTIANLKGDNASRLAYYRALEAVQVNNDPVPFYHLVTDAVLESLEQHLEMV</sequence>
<dbReference type="PANTHER" id="PTHR13504">
    <property type="entry name" value="FIDO DOMAIN-CONTAINING PROTEIN DDB_G0283145"/>
    <property type="match status" value="1"/>
</dbReference>
<dbReference type="CDD" id="cd00093">
    <property type="entry name" value="HTH_XRE"/>
    <property type="match status" value="1"/>
</dbReference>
<evidence type="ECO:0000313" key="4">
    <source>
        <dbReference type="Proteomes" id="UP000647133"/>
    </source>
</evidence>
<feature type="domain" description="Fido" evidence="2">
    <location>
        <begin position="204"/>
        <end position="343"/>
    </location>
</feature>
<dbReference type="InterPro" id="IPR010982">
    <property type="entry name" value="Lambda_DNA-bd_dom_sf"/>
</dbReference>
<dbReference type="PROSITE" id="PS50943">
    <property type="entry name" value="HTH_CROC1"/>
    <property type="match status" value="1"/>
</dbReference>